<keyword evidence="1" id="KW-0378">Hydrolase</keyword>
<gene>
    <name evidence="4" type="ORF">CJ216_03395</name>
</gene>
<dbReference type="InterPro" id="IPR014721">
    <property type="entry name" value="Ribsml_uS5_D2-typ_fold_subgr"/>
</dbReference>
<organism evidence="4 5">
    <name type="scientific">Gardnerella greenwoodii</name>
    <dbReference type="NCBI Taxonomy" id="2914925"/>
    <lineage>
        <taxon>Bacteria</taxon>
        <taxon>Bacillati</taxon>
        <taxon>Actinomycetota</taxon>
        <taxon>Actinomycetes</taxon>
        <taxon>Bifidobacteriales</taxon>
        <taxon>Bifidobacteriaceae</taxon>
        <taxon>Gardnerella</taxon>
    </lineage>
</organism>
<keyword evidence="5" id="KW-1185">Reference proteome</keyword>
<protein>
    <recommendedName>
        <fullName evidence="1">endopeptidase La</fullName>
        <ecNumber evidence="1">3.4.21.53</ecNumber>
    </recommendedName>
</protein>
<dbReference type="Pfam" id="PF05362">
    <property type="entry name" value="Lon_C"/>
    <property type="match status" value="1"/>
</dbReference>
<sequence>MLGFSKRLRIFSRLSGRLLTFAKQLILYIDSHSLRYFAGFFAVVVALIALMLPSAYVVEEPGPTQDVLGVSGNSKLPVIQILSNHAKHKDSGKLLMLTVNTSGVPGYEVSTFYALISWLNPQKEIIPREAIVPVGQNADDYDKESEHEMDNSQDVAQNVALQYASKHLGINTKGVKLRLHIEDVGGPSAGMMYTLGILDKLTPESETGGKIIAGTGTIEKSKKIGAIGGIRLKMIAAKRDGATWFLAPKDNCDEVVGHVPQGLRVVRVSTIDEAYKALKSIGSGRGADKLPSCSAKDVNTK</sequence>
<keyword evidence="2" id="KW-0472">Membrane</keyword>
<dbReference type="EMBL" id="PNGV01000001">
    <property type="protein sequence ID" value="PMC43138.1"/>
    <property type="molecule type" value="Genomic_DNA"/>
</dbReference>
<dbReference type="Proteomes" id="UP000235771">
    <property type="component" value="Unassembled WGS sequence"/>
</dbReference>
<evidence type="ECO:0000256" key="1">
    <source>
        <dbReference type="PROSITE-ProRule" id="PRU01122"/>
    </source>
</evidence>
<feature type="domain" description="Lon proteolytic" evidence="3">
    <location>
        <begin position="182"/>
        <end position="281"/>
    </location>
</feature>
<feature type="active site" evidence="1">
    <location>
        <position position="233"/>
    </location>
</feature>
<keyword evidence="1" id="KW-0720">Serine protease</keyword>
<dbReference type="GO" id="GO:0004176">
    <property type="term" value="F:ATP-dependent peptidase activity"/>
    <property type="evidence" value="ECO:0007669"/>
    <property type="project" value="UniProtKB-UniRule"/>
</dbReference>
<dbReference type="EC" id="3.4.21.53" evidence="1"/>
<comment type="catalytic activity">
    <reaction evidence="1">
        <text>Hydrolysis of proteins in presence of ATP.</text>
        <dbReference type="EC" id="3.4.21.53"/>
    </reaction>
</comment>
<comment type="caution">
    <text evidence="4">The sequence shown here is derived from an EMBL/GenBank/DDBJ whole genome shotgun (WGS) entry which is preliminary data.</text>
</comment>
<dbReference type="GO" id="GO:0006508">
    <property type="term" value="P:proteolysis"/>
    <property type="evidence" value="ECO:0007669"/>
    <property type="project" value="UniProtKB-KW"/>
</dbReference>
<dbReference type="InterPro" id="IPR008269">
    <property type="entry name" value="Lon_proteolytic"/>
</dbReference>
<dbReference type="GO" id="GO:0004252">
    <property type="term" value="F:serine-type endopeptidase activity"/>
    <property type="evidence" value="ECO:0007669"/>
    <property type="project" value="UniProtKB-UniRule"/>
</dbReference>
<reference evidence="4 5" key="1">
    <citation type="submission" date="2017-09" db="EMBL/GenBank/DDBJ databases">
        <title>Bacterial strain isolated from the female urinary microbiota.</title>
        <authorList>
            <person name="Thomas-White K."/>
            <person name="Kumar N."/>
            <person name="Forster S."/>
            <person name="Putonti C."/>
            <person name="Lawley T."/>
            <person name="Wolfe A.J."/>
        </authorList>
    </citation>
    <scope>NUCLEOTIDE SEQUENCE [LARGE SCALE GENOMIC DNA]</scope>
    <source>
        <strain evidence="4 5">UMB1686</strain>
    </source>
</reference>
<keyword evidence="1 4" id="KW-0645">Protease</keyword>
<dbReference type="Gene3D" id="3.30.230.10">
    <property type="match status" value="1"/>
</dbReference>
<evidence type="ECO:0000256" key="2">
    <source>
        <dbReference type="SAM" id="Phobius"/>
    </source>
</evidence>
<comment type="similarity">
    <text evidence="1">Belongs to the peptidase S16 family.</text>
</comment>
<accession>A0A2N6RYH6</accession>
<feature type="transmembrane region" description="Helical" evidence="2">
    <location>
        <begin position="36"/>
        <end position="58"/>
    </location>
</feature>
<proteinExistence type="inferred from homology"/>
<keyword evidence="2" id="KW-1133">Transmembrane helix</keyword>
<evidence type="ECO:0000313" key="5">
    <source>
        <dbReference type="Proteomes" id="UP000235771"/>
    </source>
</evidence>
<dbReference type="GeneID" id="98326125"/>
<dbReference type="PROSITE" id="PS51786">
    <property type="entry name" value="LON_PROTEOLYTIC"/>
    <property type="match status" value="1"/>
</dbReference>
<evidence type="ECO:0000259" key="3">
    <source>
        <dbReference type="PROSITE" id="PS51786"/>
    </source>
</evidence>
<dbReference type="RefSeq" id="WP_004134554.1">
    <property type="nucleotide sequence ID" value="NZ_JAKNCL010000001.1"/>
</dbReference>
<evidence type="ECO:0000313" key="4">
    <source>
        <dbReference type="EMBL" id="PMC43138.1"/>
    </source>
</evidence>
<feature type="active site" evidence="1">
    <location>
        <position position="188"/>
    </location>
</feature>
<dbReference type="InterPro" id="IPR020568">
    <property type="entry name" value="Ribosomal_Su5_D2-typ_SF"/>
</dbReference>
<dbReference type="SUPFAM" id="SSF54211">
    <property type="entry name" value="Ribosomal protein S5 domain 2-like"/>
    <property type="match status" value="1"/>
</dbReference>
<name>A0A2N6RYH6_9BIFI</name>
<keyword evidence="2" id="KW-0812">Transmembrane</keyword>
<dbReference type="AlphaFoldDB" id="A0A2N6RYH6"/>